<accession>A0A1B7LVF5</accession>
<evidence type="ECO:0000256" key="1">
    <source>
        <dbReference type="SAM" id="MobiDB-lite"/>
    </source>
</evidence>
<feature type="region of interest" description="Disordered" evidence="1">
    <location>
        <begin position="1"/>
        <end position="22"/>
    </location>
</feature>
<proteinExistence type="predicted"/>
<name>A0A1B7LVF5_9MICC</name>
<dbReference type="AlphaFoldDB" id="A0A1B7LVF5"/>
<gene>
    <name evidence="2" type="ORF">A6F49_00960</name>
</gene>
<evidence type="ECO:0000313" key="2">
    <source>
        <dbReference type="EMBL" id="OAV52178.1"/>
    </source>
</evidence>
<sequence length="152" mass="16660">MDSSTANIHHQLGGNRASKSLHRAQRFTLRGNRSLTTQINDFDTAPTGETSCLISAKRSPDCREGNITAASHRENVNVITHSHRQHSRLTVTHRDFGFREPPIYLGGLTGSTTNRSAGSTPTYNGRNSRTLSFSVVIDRSQPIRSAMTVASI</sequence>
<reference evidence="2 3" key="1">
    <citation type="submission" date="2016-04" db="EMBL/GenBank/DDBJ databases">
        <title>First whole genome shotgun sequence of the bacterium Enteractinococcus sp. strain UASWS1574.</title>
        <authorList>
            <person name="Crovadore J."/>
            <person name="Chablais R."/>
            <person name="Lefort F."/>
        </authorList>
    </citation>
    <scope>NUCLEOTIDE SEQUENCE [LARGE SCALE GENOMIC DNA]</scope>
    <source>
        <strain evidence="2 3">UASWS1574</strain>
    </source>
</reference>
<organism evidence="2 3">
    <name type="scientific">Enteractinococcus helveticum</name>
    <dbReference type="NCBI Taxonomy" id="1837282"/>
    <lineage>
        <taxon>Bacteria</taxon>
        <taxon>Bacillati</taxon>
        <taxon>Actinomycetota</taxon>
        <taxon>Actinomycetes</taxon>
        <taxon>Micrococcales</taxon>
        <taxon>Micrococcaceae</taxon>
    </lineage>
</organism>
<dbReference type="EMBL" id="LXEY01000110">
    <property type="protein sequence ID" value="OAV52178.1"/>
    <property type="molecule type" value="Genomic_DNA"/>
</dbReference>
<dbReference type="Proteomes" id="UP000078292">
    <property type="component" value="Unassembled WGS sequence"/>
</dbReference>
<protein>
    <submittedName>
        <fullName evidence="2">Uncharacterized protein</fullName>
    </submittedName>
</protein>
<keyword evidence="3" id="KW-1185">Reference proteome</keyword>
<evidence type="ECO:0000313" key="3">
    <source>
        <dbReference type="Proteomes" id="UP000078292"/>
    </source>
</evidence>
<comment type="caution">
    <text evidence="2">The sequence shown here is derived from an EMBL/GenBank/DDBJ whole genome shotgun (WGS) entry which is preliminary data.</text>
</comment>